<dbReference type="RefSeq" id="WP_039479358.1">
    <property type="nucleotide sequence ID" value="NZ_JSYN01000025.1"/>
</dbReference>
<keyword evidence="2" id="KW-1185">Reference proteome</keyword>
<sequence>MNQQSKYAPPVQEVWCSAKSDTSNKTIISKKALDEAVANNFQYIIWLELRSGMNYATLPDMMCF</sequence>
<evidence type="ECO:0000313" key="1">
    <source>
        <dbReference type="EMBL" id="KIA91878.1"/>
    </source>
</evidence>
<protein>
    <submittedName>
        <fullName evidence="1">Uncharacterized protein</fullName>
    </submittedName>
</protein>
<proteinExistence type="predicted"/>
<dbReference type="Proteomes" id="UP000031246">
    <property type="component" value="Unassembled WGS sequence"/>
</dbReference>
<dbReference type="AlphaFoldDB" id="A0A0C1FJ94"/>
<reference evidence="1 2" key="1">
    <citation type="submission" date="2014-10" db="EMBL/GenBank/DDBJ databases">
        <title>Pedobacter Kyungheensis.</title>
        <authorList>
            <person name="Anderson B.M."/>
            <person name="Newman J.D."/>
        </authorList>
    </citation>
    <scope>NUCLEOTIDE SEQUENCE [LARGE SCALE GENOMIC DNA]</scope>
    <source>
        <strain evidence="1 2">KACC 16221</strain>
    </source>
</reference>
<dbReference type="EMBL" id="JSYN01000025">
    <property type="protein sequence ID" value="KIA91878.1"/>
    <property type="molecule type" value="Genomic_DNA"/>
</dbReference>
<gene>
    <name evidence="1" type="ORF">OC25_18975</name>
</gene>
<name>A0A0C1FJ94_9SPHI</name>
<evidence type="ECO:0000313" key="2">
    <source>
        <dbReference type="Proteomes" id="UP000031246"/>
    </source>
</evidence>
<accession>A0A0C1FJ94</accession>
<comment type="caution">
    <text evidence="1">The sequence shown here is derived from an EMBL/GenBank/DDBJ whole genome shotgun (WGS) entry which is preliminary data.</text>
</comment>
<organism evidence="1 2">
    <name type="scientific">Pedobacter kyungheensis</name>
    <dbReference type="NCBI Taxonomy" id="1069985"/>
    <lineage>
        <taxon>Bacteria</taxon>
        <taxon>Pseudomonadati</taxon>
        <taxon>Bacteroidota</taxon>
        <taxon>Sphingobacteriia</taxon>
        <taxon>Sphingobacteriales</taxon>
        <taxon>Sphingobacteriaceae</taxon>
        <taxon>Pedobacter</taxon>
    </lineage>
</organism>